<protein>
    <submittedName>
        <fullName evidence="3">Acyl dehydratase</fullName>
    </submittedName>
</protein>
<organism evidence="3 4">
    <name type="scientific">Antricoccus suffuscus</name>
    <dbReference type="NCBI Taxonomy" id="1629062"/>
    <lineage>
        <taxon>Bacteria</taxon>
        <taxon>Bacillati</taxon>
        <taxon>Actinomycetota</taxon>
        <taxon>Actinomycetes</taxon>
        <taxon>Geodermatophilales</taxon>
        <taxon>Antricoccaceae</taxon>
        <taxon>Antricoccus</taxon>
    </lineage>
</organism>
<evidence type="ECO:0000256" key="1">
    <source>
        <dbReference type="ARBA" id="ARBA00005254"/>
    </source>
</evidence>
<keyword evidence="4" id="KW-1185">Reference proteome</keyword>
<comment type="caution">
    <text evidence="3">The sequence shown here is derived from an EMBL/GenBank/DDBJ whole genome shotgun (WGS) entry which is preliminary data.</text>
</comment>
<dbReference type="Proteomes" id="UP000237752">
    <property type="component" value="Unassembled WGS sequence"/>
</dbReference>
<evidence type="ECO:0000313" key="4">
    <source>
        <dbReference type="Proteomes" id="UP000237752"/>
    </source>
</evidence>
<dbReference type="Pfam" id="PF01575">
    <property type="entry name" value="MaoC_dehydratas"/>
    <property type="match status" value="1"/>
</dbReference>
<reference evidence="3 4" key="1">
    <citation type="submission" date="2018-03" db="EMBL/GenBank/DDBJ databases">
        <title>Genomic Encyclopedia of Archaeal and Bacterial Type Strains, Phase II (KMG-II): from individual species to whole genera.</title>
        <authorList>
            <person name="Goeker M."/>
        </authorList>
    </citation>
    <scope>NUCLEOTIDE SEQUENCE [LARGE SCALE GENOMIC DNA]</scope>
    <source>
        <strain evidence="3 4">DSM 100065</strain>
    </source>
</reference>
<gene>
    <name evidence="3" type="ORF">CLV47_10148</name>
</gene>
<comment type="similarity">
    <text evidence="1">Belongs to the enoyl-CoA hydratase/isomerase family.</text>
</comment>
<dbReference type="PANTHER" id="PTHR43841">
    <property type="entry name" value="3-HYDROXYACYL-THIOESTER DEHYDRATASE HTDX-RELATED"/>
    <property type="match status" value="1"/>
</dbReference>
<dbReference type="InterPro" id="IPR002539">
    <property type="entry name" value="MaoC-like_dom"/>
</dbReference>
<dbReference type="RefSeq" id="WP_106346994.1">
    <property type="nucleotide sequence ID" value="NZ_PVUE01000001.1"/>
</dbReference>
<dbReference type="InterPro" id="IPR029069">
    <property type="entry name" value="HotDog_dom_sf"/>
</dbReference>
<accession>A0A2T1A5T3</accession>
<sequence>MTVTTFVEGQDLPPLTIPPISRTTLALFAGASGDHNPIHIDLDNAKSAGLDDVFAHGMLSMGYLGRYLTDLAPQGSLRNFRVRFTSITPVHGAPTCSGTVTAVREENGERIADLTLKVQLADGTVTLDGGAQFVVPVA</sequence>
<dbReference type="SUPFAM" id="SSF54637">
    <property type="entry name" value="Thioesterase/thiol ester dehydrase-isomerase"/>
    <property type="match status" value="1"/>
</dbReference>
<name>A0A2T1A5T3_9ACTN</name>
<evidence type="ECO:0000259" key="2">
    <source>
        <dbReference type="Pfam" id="PF01575"/>
    </source>
</evidence>
<dbReference type="OrthoDB" id="9800237at2"/>
<dbReference type="EMBL" id="PVUE01000001">
    <property type="protein sequence ID" value="PRZ43924.1"/>
    <property type="molecule type" value="Genomic_DNA"/>
</dbReference>
<dbReference type="PANTHER" id="PTHR43841:SF3">
    <property type="entry name" value="(3R)-HYDROXYACYL-ACP DEHYDRATASE SUBUNIT HADB"/>
    <property type="match status" value="1"/>
</dbReference>
<evidence type="ECO:0000313" key="3">
    <source>
        <dbReference type="EMBL" id="PRZ43924.1"/>
    </source>
</evidence>
<dbReference type="Gene3D" id="3.10.129.10">
    <property type="entry name" value="Hotdog Thioesterase"/>
    <property type="match status" value="1"/>
</dbReference>
<dbReference type="AlphaFoldDB" id="A0A2T1A5T3"/>
<proteinExistence type="inferred from homology"/>
<feature type="domain" description="MaoC-like" evidence="2">
    <location>
        <begin position="19"/>
        <end position="114"/>
    </location>
</feature>